<dbReference type="RefSeq" id="WP_182485190.1">
    <property type="nucleotide sequence ID" value="NZ_JACGWU010000007.1"/>
</dbReference>
<feature type="transmembrane region" description="Helical" evidence="1">
    <location>
        <begin position="141"/>
        <end position="162"/>
    </location>
</feature>
<feature type="transmembrane region" description="Helical" evidence="1">
    <location>
        <begin position="108"/>
        <end position="129"/>
    </location>
</feature>
<evidence type="ECO:0000313" key="3">
    <source>
        <dbReference type="Proteomes" id="UP000524237"/>
    </source>
</evidence>
<protein>
    <submittedName>
        <fullName evidence="2">Uncharacterized protein</fullName>
    </submittedName>
</protein>
<dbReference type="AlphaFoldDB" id="A0A7W3JV22"/>
<keyword evidence="3" id="KW-1185">Reference proteome</keyword>
<feature type="transmembrane region" description="Helical" evidence="1">
    <location>
        <begin position="12"/>
        <end position="34"/>
    </location>
</feature>
<keyword evidence="1" id="KW-0472">Membrane</keyword>
<dbReference type="EMBL" id="JACGWU010000007">
    <property type="protein sequence ID" value="MBA8829764.1"/>
    <property type="molecule type" value="Genomic_DNA"/>
</dbReference>
<gene>
    <name evidence="2" type="ORF">FB555_001880</name>
</gene>
<keyword evidence="1" id="KW-1133">Transmembrane helix</keyword>
<evidence type="ECO:0000256" key="1">
    <source>
        <dbReference type="SAM" id="Phobius"/>
    </source>
</evidence>
<comment type="caution">
    <text evidence="2">The sequence shown here is derived from an EMBL/GenBank/DDBJ whole genome shotgun (WGS) entry which is preliminary data.</text>
</comment>
<feature type="transmembrane region" description="Helical" evidence="1">
    <location>
        <begin position="40"/>
        <end position="62"/>
    </location>
</feature>
<evidence type="ECO:0000313" key="2">
    <source>
        <dbReference type="EMBL" id="MBA8829764.1"/>
    </source>
</evidence>
<feature type="transmembrane region" description="Helical" evidence="1">
    <location>
        <begin position="174"/>
        <end position="202"/>
    </location>
</feature>
<name>A0A7W3JV22_9MICO</name>
<sequence length="209" mass="21695">MTSPALLVRRTSPAALTGFIGGGLLLGSVVIRVIEQPLPFPFAGTVSLALFSAALFVFAFGIRGAGSITARRPLGTTALALLAIWLLLGSVLYGVIADSFSNNPVPNILMAFAYADSFVQFALALTAVMQIVRLGAVPAPWNWVPAGVTAAVTLTWVLLQLVGSGAPTMVGPNAVTWFLMTLDSLARIGGTMLLGVIAIVLADRTDRAS</sequence>
<feature type="transmembrane region" description="Helical" evidence="1">
    <location>
        <begin position="74"/>
        <end position="96"/>
    </location>
</feature>
<keyword evidence="1" id="KW-0812">Transmembrane</keyword>
<accession>A0A7W3JV22</accession>
<reference evidence="2 3" key="1">
    <citation type="submission" date="2020-07" db="EMBL/GenBank/DDBJ databases">
        <title>Sequencing the genomes of 1000 actinobacteria strains.</title>
        <authorList>
            <person name="Klenk H.-P."/>
        </authorList>
    </citation>
    <scope>NUCLEOTIDE SEQUENCE [LARGE SCALE GENOMIC DNA]</scope>
    <source>
        <strain evidence="2 3">DSM 23737</strain>
    </source>
</reference>
<organism evidence="2 3">
    <name type="scientific">Alpinimonas psychrophila</name>
    <dbReference type="NCBI Taxonomy" id="748908"/>
    <lineage>
        <taxon>Bacteria</taxon>
        <taxon>Bacillati</taxon>
        <taxon>Actinomycetota</taxon>
        <taxon>Actinomycetes</taxon>
        <taxon>Micrococcales</taxon>
        <taxon>Microbacteriaceae</taxon>
        <taxon>Alpinimonas</taxon>
    </lineage>
</organism>
<proteinExistence type="predicted"/>
<dbReference type="Proteomes" id="UP000524237">
    <property type="component" value="Unassembled WGS sequence"/>
</dbReference>